<dbReference type="PANTHER" id="PTHR23517:SF2">
    <property type="entry name" value="MULTIDRUG RESISTANCE PROTEIN MDTH"/>
    <property type="match status" value="1"/>
</dbReference>
<dbReference type="Pfam" id="PF07690">
    <property type="entry name" value="MFS_1"/>
    <property type="match status" value="1"/>
</dbReference>
<evidence type="ECO:0000313" key="10">
    <source>
        <dbReference type="Proteomes" id="UP000249061"/>
    </source>
</evidence>
<sequence length="409" mass="43594">MRQRAMNAATVPRSRLAQLAEGIPRPFWALLVGTFITKAGSFVMPLLFVYLTQVRGIELPIAGAITSLYGAGSLLGSLAGGIMADRYGRKFTMLVSLLVGAAFLALLGLSRELSAIALSTLLLGATADAYRPASLALSADLIAPEHRLKAFAMQYWAINFGFAVAAVVGGYMAKRNFTLLFIGDALTTLVLSIIVWRLIPESRPKPSTDAPKPGSLLTPFVDRRFAPFLFFNFLIALVFFQHLSSMPDDMKAKGLSTEDFGWAVASNGLLIVLLQPIVTRLAAGLRQSSVLAAAALLTGLGFGLYVFAHSLPAFVGCVAVWTLGELLFAPVNSTIVAQLSPLHLRGRYQGAFVLTWSTAAMAAPLLGASLIPKIGHELIWVGCFGVGVLVTIGHLVISARSLPRHATSE</sequence>
<feature type="transmembrane region" description="Helical" evidence="7">
    <location>
        <begin position="155"/>
        <end position="173"/>
    </location>
</feature>
<keyword evidence="2" id="KW-0813">Transport</keyword>
<dbReference type="PROSITE" id="PS00216">
    <property type="entry name" value="SUGAR_TRANSPORT_1"/>
    <property type="match status" value="1"/>
</dbReference>
<dbReference type="EMBL" id="QFQP01000016">
    <property type="protein sequence ID" value="PZR10761.1"/>
    <property type="molecule type" value="Genomic_DNA"/>
</dbReference>
<keyword evidence="5 7" id="KW-1133">Transmembrane helix</keyword>
<feature type="transmembrane region" description="Helical" evidence="7">
    <location>
        <begin position="290"/>
        <end position="307"/>
    </location>
</feature>
<dbReference type="Gene3D" id="1.20.1250.20">
    <property type="entry name" value="MFS general substrate transporter like domains"/>
    <property type="match status" value="1"/>
</dbReference>
<evidence type="ECO:0000313" key="9">
    <source>
        <dbReference type="EMBL" id="PZR10761.1"/>
    </source>
</evidence>
<evidence type="ECO:0000259" key="8">
    <source>
        <dbReference type="PROSITE" id="PS50850"/>
    </source>
</evidence>
<feature type="transmembrane region" description="Helical" evidence="7">
    <location>
        <begin position="179"/>
        <end position="199"/>
    </location>
</feature>
<keyword evidence="4 7" id="KW-0812">Transmembrane</keyword>
<dbReference type="InterPro" id="IPR050171">
    <property type="entry name" value="MFS_Transporters"/>
</dbReference>
<feature type="transmembrane region" description="Helical" evidence="7">
    <location>
        <begin position="260"/>
        <end position="278"/>
    </location>
</feature>
<keyword evidence="6 7" id="KW-0472">Membrane</keyword>
<evidence type="ECO:0000256" key="5">
    <source>
        <dbReference type="ARBA" id="ARBA00022989"/>
    </source>
</evidence>
<feature type="transmembrane region" description="Helical" evidence="7">
    <location>
        <begin position="57"/>
        <end position="79"/>
    </location>
</feature>
<organism evidence="9 10">
    <name type="scientific">Archangium gephyra</name>
    <dbReference type="NCBI Taxonomy" id="48"/>
    <lineage>
        <taxon>Bacteria</taxon>
        <taxon>Pseudomonadati</taxon>
        <taxon>Myxococcota</taxon>
        <taxon>Myxococcia</taxon>
        <taxon>Myxococcales</taxon>
        <taxon>Cystobacterineae</taxon>
        <taxon>Archangiaceae</taxon>
        <taxon>Archangium</taxon>
    </lineage>
</organism>
<reference evidence="9 10" key="1">
    <citation type="submission" date="2017-08" db="EMBL/GenBank/DDBJ databases">
        <title>Infants hospitalized years apart are colonized by the same room-sourced microbial strains.</title>
        <authorList>
            <person name="Brooks B."/>
            <person name="Olm M.R."/>
            <person name="Firek B.A."/>
            <person name="Baker R."/>
            <person name="Thomas B.C."/>
            <person name="Morowitz M.J."/>
            <person name="Banfield J.F."/>
        </authorList>
    </citation>
    <scope>NUCLEOTIDE SEQUENCE [LARGE SCALE GENOMIC DNA]</scope>
    <source>
        <strain evidence="9">S2_003_000_R2_14</strain>
    </source>
</reference>
<comment type="subcellular location">
    <subcellularLocation>
        <location evidence="1">Cell membrane</location>
        <topology evidence="1">Multi-pass membrane protein</topology>
    </subcellularLocation>
</comment>
<accession>A0A2W5VK29</accession>
<evidence type="ECO:0000256" key="6">
    <source>
        <dbReference type="ARBA" id="ARBA00023136"/>
    </source>
</evidence>
<dbReference type="GO" id="GO:0022857">
    <property type="term" value="F:transmembrane transporter activity"/>
    <property type="evidence" value="ECO:0007669"/>
    <property type="project" value="InterPro"/>
</dbReference>
<dbReference type="PANTHER" id="PTHR23517">
    <property type="entry name" value="RESISTANCE PROTEIN MDTM, PUTATIVE-RELATED-RELATED"/>
    <property type="match status" value="1"/>
</dbReference>
<proteinExistence type="predicted"/>
<dbReference type="InterPro" id="IPR011701">
    <property type="entry name" value="MFS"/>
</dbReference>
<feature type="transmembrane region" description="Helical" evidence="7">
    <location>
        <begin position="351"/>
        <end position="372"/>
    </location>
</feature>
<feature type="transmembrane region" description="Helical" evidence="7">
    <location>
        <begin position="27"/>
        <end position="51"/>
    </location>
</feature>
<protein>
    <submittedName>
        <fullName evidence="9">MFS transporter</fullName>
    </submittedName>
</protein>
<dbReference type="InterPro" id="IPR020846">
    <property type="entry name" value="MFS_dom"/>
</dbReference>
<name>A0A2W5VK29_9BACT</name>
<feature type="transmembrane region" description="Helical" evidence="7">
    <location>
        <begin position="91"/>
        <end position="109"/>
    </location>
</feature>
<dbReference type="InterPro" id="IPR005829">
    <property type="entry name" value="Sugar_transporter_CS"/>
</dbReference>
<evidence type="ECO:0000256" key="4">
    <source>
        <dbReference type="ARBA" id="ARBA00022692"/>
    </source>
</evidence>
<comment type="caution">
    <text evidence="9">The sequence shown here is derived from an EMBL/GenBank/DDBJ whole genome shotgun (WGS) entry which is preliminary data.</text>
</comment>
<evidence type="ECO:0000256" key="7">
    <source>
        <dbReference type="SAM" id="Phobius"/>
    </source>
</evidence>
<feature type="domain" description="Major facilitator superfamily (MFS) profile" evidence="8">
    <location>
        <begin position="26"/>
        <end position="406"/>
    </location>
</feature>
<dbReference type="PROSITE" id="PS50850">
    <property type="entry name" value="MFS"/>
    <property type="match status" value="1"/>
</dbReference>
<evidence type="ECO:0000256" key="1">
    <source>
        <dbReference type="ARBA" id="ARBA00004651"/>
    </source>
</evidence>
<dbReference type="GO" id="GO:0005886">
    <property type="term" value="C:plasma membrane"/>
    <property type="evidence" value="ECO:0007669"/>
    <property type="project" value="UniProtKB-SubCell"/>
</dbReference>
<feature type="transmembrane region" description="Helical" evidence="7">
    <location>
        <begin position="313"/>
        <end position="339"/>
    </location>
</feature>
<dbReference type="CDD" id="cd17329">
    <property type="entry name" value="MFS_MdtH_MDR_like"/>
    <property type="match status" value="1"/>
</dbReference>
<dbReference type="AlphaFoldDB" id="A0A2W5VK29"/>
<keyword evidence="3" id="KW-1003">Cell membrane</keyword>
<gene>
    <name evidence="9" type="ORF">DI536_18975</name>
</gene>
<evidence type="ECO:0000256" key="3">
    <source>
        <dbReference type="ARBA" id="ARBA00022475"/>
    </source>
</evidence>
<dbReference type="SUPFAM" id="SSF103473">
    <property type="entry name" value="MFS general substrate transporter"/>
    <property type="match status" value="1"/>
</dbReference>
<feature type="transmembrane region" description="Helical" evidence="7">
    <location>
        <begin position="378"/>
        <end position="397"/>
    </location>
</feature>
<evidence type="ECO:0000256" key="2">
    <source>
        <dbReference type="ARBA" id="ARBA00022448"/>
    </source>
</evidence>
<dbReference type="Proteomes" id="UP000249061">
    <property type="component" value="Unassembled WGS sequence"/>
</dbReference>
<feature type="transmembrane region" description="Helical" evidence="7">
    <location>
        <begin position="220"/>
        <end position="240"/>
    </location>
</feature>
<dbReference type="InterPro" id="IPR036259">
    <property type="entry name" value="MFS_trans_sf"/>
</dbReference>